<gene>
    <name evidence="2" type="ORF">fos2004AM_00012</name>
</gene>
<reference evidence="2" key="1">
    <citation type="submission" date="2019-04" db="EMBL/GenBank/DDBJ databases">
        <title>Deep-cultivation of Planctomycetes uncovers their unique biology.</title>
        <authorList>
            <person name="Wiegand S."/>
            <person name="Meyerdierks A."/>
            <person name="Amann R."/>
            <person name="Jogler C."/>
        </authorList>
    </citation>
    <scope>NUCLEOTIDE SEQUENCE</scope>
</reference>
<organism evidence="2">
    <name type="scientific">uncultured Planctomycetota bacterium</name>
    <dbReference type="NCBI Taxonomy" id="120965"/>
    <lineage>
        <taxon>Bacteria</taxon>
        <taxon>Pseudomonadati</taxon>
        <taxon>Planctomycetota</taxon>
        <taxon>environmental samples</taxon>
    </lineage>
</organism>
<protein>
    <submittedName>
        <fullName evidence="2">D-tagatose 3-epimerase</fullName>
        <ecNumber evidence="2">5.1.3.31</ecNumber>
    </submittedName>
</protein>
<dbReference type="EMBL" id="MK801296">
    <property type="protein sequence ID" value="QDY92643.1"/>
    <property type="molecule type" value="Genomic_DNA"/>
</dbReference>
<dbReference type="InterPro" id="IPR050312">
    <property type="entry name" value="IolE/XylAMocC-like"/>
</dbReference>
<sequence>MYAAVNAWTFPDNMSTPEQLAAAADAGFEGLELVVSADGPLQPDTPIQQFVQLANRGDDLNLQLVGLASALFWEFNYASPNAGDRQRAQDLTLQMLDRAAAARAGAVLLVPAVVGKAGDAAPTVAYADALYRTVEALSELRFEAEARAVVLAIENVWNRFLLSPVEAAELIDRINSPYVGFYLDTGNVLACGYPQDWIATLGGRIARVHAKDYDLSKPGAGGFCPLGEGSVDWPAVVAALGAVGYEGPLTYEGDGNPKEVCRRLKNILADRPAIAGEVQR</sequence>
<evidence type="ECO:0000313" key="2">
    <source>
        <dbReference type="EMBL" id="QDY92643.1"/>
    </source>
</evidence>
<dbReference type="GO" id="GO:0016853">
    <property type="term" value="F:isomerase activity"/>
    <property type="evidence" value="ECO:0007669"/>
    <property type="project" value="UniProtKB-KW"/>
</dbReference>
<dbReference type="AlphaFoldDB" id="A0A5B8JP97"/>
<dbReference type="InterPro" id="IPR013022">
    <property type="entry name" value="Xyl_isomerase-like_TIM-brl"/>
</dbReference>
<dbReference type="Pfam" id="PF01261">
    <property type="entry name" value="AP_endonuc_2"/>
    <property type="match status" value="1"/>
</dbReference>
<proteinExistence type="predicted"/>
<evidence type="ECO:0000259" key="1">
    <source>
        <dbReference type="Pfam" id="PF01261"/>
    </source>
</evidence>
<dbReference type="EC" id="5.1.3.31" evidence="2"/>
<dbReference type="InterPro" id="IPR036237">
    <property type="entry name" value="Xyl_isomerase-like_sf"/>
</dbReference>
<keyword evidence="2" id="KW-0413">Isomerase</keyword>
<accession>A0A5B8JP97</accession>
<dbReference type="PANTHER" id="PTHR12110">
    <property type="entry name" value="HYDROXYPYRUVATE ISOMERASE"/>
    <property type="match status" value="1"/>
</dbReference>
<dbReference type="SUPFAM" id="SSF51658">
    <property type="entry name" value="Xylose isomerase-like"/>
    <property type="match status" value="1"/>
</dbReference>
<name>A0A5B8JP97_9BACT</name>
<dbReference type="Gene3D" id="3.20.20.150">
    <property type="entry name" value="Divalent-metal-dependent TIM barrel enzymes"/>
    <property type="match status" value="1"/>
</dbReference>
<feature type="domain" description="Xylose isomerase-like TIM barrel" evidence="1">
    <location>
        <begin position="20"/>
        <end position="254"/>
    </location>
</feature>